<dbReference type="GO" id="GO:0006302">
    <property type="term" value="P:double-strand break repair"/>
    <property type="evidence" value="ECO:0007669"/>
    <property type="project" value="TreeGrafter"/>
</dbReference>
<evidence type="ECO:0000256" key="1">
    <source>
        <dbReference type="ARBA" id="ARBA00007452"/>
    </source>
</evidence>
<keyword evidence="10" id="KW-1185">Reference proteome</keyword>
<dbReference type="GO" id="GO:0006310">
    <property type="term" value="P:DNA recombination"/>
    <property type="evidence" value="ECO:0007669"/>
    <property type="project" value="UniProtKB-UniRule"/>
</dbReference>
<evidence type="ECO:0000313" key="9">
    <source>
        <dbReference type="EMBL" id="SHG69755.1"/>
    </source>
</evidence>
<dbReference type="InterPro" id="IPR012340">
    <property type="entry name" value="NA-bd_OB-fold"/>
</dbReference>
<comment type="similarity">
    <text evidence="1 7">Belongs to the RecO family.</text>
</comment>
<dbReference type="InterPro" id="IPR022572">
    <property type="entry name" value="DNA_rep/recomb_RecO_N"/>
</dbReference>
<gene>
    <name evidence="7" type="primary">recO</name>
    <name evidence="9" type="ORF">SAMN05421807_101302</name>
</gene>
<evidence type="ECO:0000313" key="10">
    <source>
        <dbReference type="Proteomes" id="UP000184079"/>
    </source>
</evidence>
<dbReference type="RefSeq" id="WP_073004466.1">
    <property type="nucleotide sequence ID" value="NZ_FQXD01000001.1"/>
</dbReference>
<comment type="function">
    <text evidence="7">Involved in DNA repair and RecF pathway recombination.</text>
</comment>
<dbReference type="Pfam" id="PF02565">
    <property type="entry name" value="RecO_C"/>
    <property type="match status" value="1"/>
</dbReference>
<dbReference type="OrthoDB" id="9797083at2"/>
<dbReference type="SUPFAM" id="SSF50249">
    <property type="entry name" value="Nucleic acid-binding proteins"/>
    <property type="match status" value="1"/>
</dbReference>
<evidence type="ECO:0000256" key="7">
    <source>
        <dbReference type="HAMAP-Rule" id="MF_00201"/>
    </source>
</evidence>
<organism evidence="9 10">
    <name type="scientific">Virgibacillus chiguensis</name>
    <dbReference type="NCBI Taxonomy" id="411959"/>
    <lineage>
        <taxon>Bacteria</taxon>
        <taxon>Bacillati</taxon>
        <taxon>Bacillota</taxon>
        <taxon>Bacilli</taxon>
        <taxon>Bacillales</taxon>
        <taxon>Bacillaceae</taxon>
        <taxon>Virgibacillus</taxon>
    </lineage>
</organism>
<evidence type="ECO:0000256" key="4">
    <source>
        <dbReference type="ARBA" id="ARBA00023172"/>
    </source>
</evidence>
<dbReference type="EMBL" id="FQXD01000001">
    <property type="protein sequence ID" value="SHG69755.1"/>
    <property type="molecule type" value="Genomic_DNA"/>
</dbReference>
<sequence length="247" mass="28293">MLEKIQGVVLKTRDYGESHKIVTIFSRKLGKLSAIAKGAKKPKSRMAAVTQPFIYAEFLMYVNKGLSTIQQAEIIDSFRPIREDIKKTTYAAYLAELTDKLVEDKQPDGFIYEQFFQTMEWINSKEEADIPLMMYELKLYKKGGFAPTVDCCSSCQSVTPPFVFSIQEAGLLCALCRSMDERAIELPKGVVKLLFIFATVDLQRVSTISVKEQNKQLLRDLLDHYYDHYGGYLLKSRKLLKQMDLLK</sequence>
<reference evidence="10" key="1">
    <citation type="submission" date="2016-11" db="EMBL/GenBank/DDBJ databases">
        <authorList>
            <person name="Varghese N."/>
            <person name="Submissions S."/>
        </authorList>
    </citation>
    <scope>NUCLEOTIDE SEQUENCE [LARGE SCALE GENOMIC DNA]</scope>
    <source>
        <strain evidence="10">CGMCC 1.6496</strain>
    </source>
</reference>
<accession>A0A1M5LXL9</accession>
<keyword evidence="5 7" id="KW-0234">DNA repair</keyword>
<dbReference type="Pfam" id="PF11967">
    <property type="entry name" value="RecO_N"/>
    <property type="match status" value="1"/>
</dbReference>
<dbReference type="GO" id="GO:0043590">
    <property type="term" value="C:bacterial nucleoid"/>
    <property type="evidence" value="ECO:0007669"/>
    <property type="project" value="TreeGrafter"/>
</dbReference>
<dbReference type="InterPro" id="IPR003717">
    <property type="entry name" value="RecO"/>
</dbReference>
<keyword evidence="4 7" id="KW-0233">DNA recombination</keyword>
<dbReference type="HAMAP" id="MF_00201">
    <property type="entry name" value="RecO"/>
    <property type="match status" value="1"/>
</dbReference>
<dbReference type="InterPro" id="IPR042242">
    <property type="entry name" value="RecO_C"/>
</dbReference>
<dbReference type="SUPFAM" id="SSF57863">
    <property type="entry name" value="ArfGap/RecO-like zinc finger"/>
    <property type="match status" value="1"/>
</dbReference>
<evidence type="ECO:0000256" key="2">
    <source>
        <dbReference type="ARBA" id="ARBA00021310"/>
    </source>
</evidence>
<evidence type="ECO:0000256" key="3">
    <source>
        <dbReference type="ARBA" id="ARBA00022763"/>
    </source>
</evidence>
<dbReference type="Gene3D" id="2.40.50.140">
    <property type="entry name" value="Nucleic acid-binding proteins"/>
    <property type="match status" value="1"/>
</dbReference>
<feature type="domain" description="DNA replication/recombination mediator RecO N-terminal" evidence="8">
    <location>
        <begin position="1"/>
        <end position="78"/>
    </location>
</feature>
<evidence type="ECO:0000256" key="5">
    <source>
        <dbReference type="ARBA" id="ARBA00023204"/>
    </source>
</evidence>
<keyword evidence="3 7" id="KW-0227">DNA damage</keyword>
<evidence type="ECO:0000256" key="6">
    <source>
        <dbReference type="ARBA" id="ARBA00033409"/>
    </source>
</evidence>
<protein>
    <recommendedName>
        <fullName evidence="2 7">DNA repair protein RecO</fullName>
    </recommendedName>
    <alternativeName>
        <fullName evidence="6 7">Recombination protein O</fullName>
    </alternativeName>
</protein>
<dbReference type="AlphaFoldDB" id="A0A1M5LXL9"/>
<dbReference type="InterPro" id="IPR037278">
    <property type="entry name" value="ARFGAP/RecO"/>
</dbReference>
<proteinExistence type="inferred from homology"/>
<dbReference type="Proteomes" id="UP000184079">
    <property type="component" value="Unassembled WGS sequence"/>
</dbReference>
<dbReference type="NCBIfam" id="TIGR00613">
    <property type="entry name" value="reco"/>
    <property type="match status" value="1"/>
</dbReference>
<dbReference type="PANTHER" id="PTHR33991">
    <property type="entry name" value="DNA REPAIR PROTEIN RECO"/>
    <property type="match status" value="1"/>
</dbReference>
<evidence type="ECO:0000259" key="8">
    <source>
        <dbReference type="Pfam" id="PF11967"/>
    </source>
</evidence>
<name>A0A1M5LXL9_9BACI</name>
<dbReference type="Gene3D" id="1.20.1440.120">
    <property type="entry name" value="Recombination protein O, C-terminal domain"/>
    <property type="match status" value="1"/>
</dbReference>
<dbReference type="PANTHER" id="PTHR33991:SF1">
    <property type="entry name" value="DNA REPAIR PROTEIN RECO"/>
    <property type="match status" value="1"/>
</dbReference>